<evidence type="ECO:0000256" key="6">
    <source>
        <dbReference type="ARBA" id="ARBA00022679"/>
    </source>
</evidence>
<dbReference type="Pfam" id="PF00672">
    <property type="entry name" value="HAMP"/>
    <property type="match status" value="1"/>
</dbReference>
<dbReference type="CDD" id="cd06225">
    <property type="entry name" value="HAMP"/>
    <property type="match status" value="1"/>
</dbReference>
<evidence type="ECO:0000256" key="9">
    <source>
        <dbReference type="ARBA" id="ARBA00022777"/>
    </source>
</evidence>
<evidence type="ECO:0000256" key="3">
    <source>
        <dbReference type="ARBA" id="ARBA00012438"/>
    </source>
</evidence>
<feature type="domain" description="Histidine kinase" evidence="15">
    <location>
        <begin position="266"/>
        <end position="486"/>
    </location>
</feature>
<evidence type="ECO:0000259" key="16">
    <source>
        <dbReference type="PROSITE" id="PS50885"/>
    </source>
</evidence>
<dbReference type="SUPFAM" id="SSF55874">
    <property type="entry name" value="ATPase domain of HSP90 chaperone/DNA topoisomerase II/histidine kinase"/>
    <property type="match status" value="1"/>
</dbReference>
<dbReference type="PROSITE" id="PS50109">
    <property type="entry name" value="HIS_KIN"/>
    <property type="match status" value="1"/>
</dbReference>
<keyword evidence="11 14" id="KW-1133">Transmembrane helix</keyword>
<reference evidence="17 18" key="1">
    <citation type="submission" date="2020-09" db="EMBL/GenBank/DDBJ databases">
        <title>Paenibacillus sp. strain PR3 16S rRNA gene Genome sequencing and assembly.</title>
        <authorList>
            <person name="Kim J."/>
        </authorList>
    </citation>
    <scope>NUCLEOTIDE SEQUENCE [LARGE SCALE GENOMIC DNA]</scope>
    <source>
        <strain evidence="17 18">PR3</strain>
    </source>
</reference>
<proteinExistence type="predicted"/>
<keyword evidence="4" id="KW-1003">Cell membrane</keyword>
<dbReference type="RefSeq" id="WP_191203593.1">
    <property type="nucleotide sequence ID" value="NZ_JACXZA010000002.1"/>
</dbReference>
<evidence type="ECO:0000256" key="13">
    <source>
        <dbReference type="ARBA" id="ARBA00023136"/>
    </source>
</evidence>
<evidence type="ECO:0000256" key="7">
    <source>
        <dbReference type="ARBA" id="ARBA00022692"/>
    </source>
</evidence>
<dbReference type="CDD" id="cd00082">
    <property type="entry name" value="HisKA"/>
    <property type="match status" value="1"/>
</dbReference>
<feature type="transmembrane region" description="Helical" evidence="14">
    <location>
        <begin position="7"/>
        <end position="33"/>
    </location>
</feature>
<dbReference type="SMART" id="SM00304">
    <property type="entry name" value="HAMP"/>
    <property type="match status" value="1"/>
</dbReference>
<dbReference type="EC" id="2.7.13.3" evidence="3"/>
<dbReference type="CDD" id="cd00075">
    <property type="entry name" value="HATPase"/>
    <property type="match status" value="1"/>
</dbReference>
<dbReference type="SMART" id="SM00387">
    <property type="entry name" value="HATPase_c"/>
    <property type="match status" value="1"/>
</dbReference>
<comment type="catalytic activity">
    <reaction evidence="1">
        <text>ATP + protein L-histidine = ADP + protein N-phospho-L-histidine.</text>
        <dbReference type="EC" id="2.7.13.3"/>
    </reaction>
</comment>
<dbReference type="InterPro" id="IPR036097">
    <property type="entry name" value="HisK_dim/P_sf"/>
</dbReference>
<dbReference type="PANTHER" id="PTHR45528">
    <property type="entry name" value="SENSOR HISTIDINE KINASE CPXA"/>
    <property type="match status" value="1"/>
</dbReference>
<dbReference type="Gene3D" id="3.30.565.10">
    <property type="entry name" value="Histidine kinase-like ATPase, C-terminal domain"/>
    <property type="match status" value="1"/>
</dbReference>
<dbReference type="InterPro" id="IPR050398">
    <property type="entry name" value="HssS/ArlS-like"/>
</dbReference>
<dbReference type="InterPro" id="IPR004358">
    <property type="entry name" value="Sig_transdc_His_kin-like_C"/>
</dbReference>
<dbReference type="Gene3D" id="1.10.287.130">
    <property type="match status" value="1"/>
</dbReference>
<dbReference type="InterPro" id="IPR005467">
    <property type="entry name" value="His_kinase_dom"/>
</dbReference>
<dbReference type="Gene3D" id="6.10.340.10">
    <property type="match status" value="1"/>
</dbReference>
<organism evidence="17 18">
    <name type="scientific">Paenibacillus terricola</name>
    <dbReference type="NCBI Taxonomy" id="2763503"/>
    <lineage>
        <taxon>Bacteria</taxon>
        <taxon>Bacillati</taxon>
        <taxon>Bacillota</taxon>
        <taxon>Bacilli</taxon>
        <taxon>Bacillales</taxon>
        <taxon>Paenibacillaceae</taxon>
        <taxon>Paenibacillus</taxon>
    </lineage>
</organism>
<comment type="caution">
    <text evidence="17">The sequence shown here is derived from an EMBL/GenBank/DDBJ whole genome shotgun (WGS) entry which is preliminary data.</text>
</comment>
<accession>A0ABR8MTX2</accession>
<keyword evidence="12" id="KW-0902">Two-component regulatory system</keyword>
<dbReference type="SMART" id="SM00388">
    <property type="entry name" value="HisKA"/>
    <property type="match status" value="1"/>
</dbReference>
<evidence type="ECO:0000256" key="2">
    <source>
        <dbReference type="ARBA" id="ARBA00004651"/>
    </source>
</evidence>
<evidence type="ECO:0000256" key="1">
    <source>
        <dbReference type="ARBA" id="ARBA00000085"/>
    </source>
</evidence>
<dbReference type="SUPFAM" id="SSF47384">
    <property type="entry name" value="Homodimeric domain of signal transducing histidine kinase"/>
    <property type="match status" value="1"/>
</dbReference>
<dbReference type="InterPro" id="IPR036890">
    <property type="entry name" value="HATPase_C_sf"/>
</dbReference>
<evidence type="ECO:0000256" key="10">
    <source>
        <dbReference type="ARBA" id="ARBA00022840"/>
    </source>
</evidence>
<keyword evidence="6" id="KW-0808">Transferase</keyword>
<keyword evidence="7 14" id="KW-0812">Transmembrane</keyword>
<evidence type="ECO:0000256" key="12">
    <source>
        <dbReference type="ARBA" id="ARBA00023012"/>
    </source>
</evidence>
<keyword evidence="10" id="KW-0067">ATP-binding</keyword>
<gene>
    <name evidence="17" type="ORF">H8B09_11280</name>
</gene>
<dbReference type="GO" id="GO:0016301">
    <property type="term" value="F:kinase activity"/>
    <property type="evidence" value="ECO:0007669"/>
    <property type="project" value="UniProtKB-KW"/>
</dbReference>
<keyword evidence="5" id="KW-0597">Phosphoprotein</keyword>
<dbReference type="PRINTS" id="PR00344">
    <property type="entry name" value="BCTRLSENSOR"/>
</dbReference>
<dbReference type="EMBL" id="JACXZA010000002">
    <property type="protein sequence ID" value="MBD3919338.1"/>
    <property type="molecule type" value="Genomic_DNA"/>
</dbReference>
<dbReference type="PROSITE" id="PS50885">
    <property type="entry name" value="HAMP"/>
    <property type="match status" value="1"/>
</dbReference>
<evidence type="ECO:0000256" key="8">
    <source>
        <dbReference type="ARBA" id="ARBA00022741"/>
    </source>
</evidence>
<comment type="subcellular location">
    <subcellularLocation>
        <location evidence="2">Cell membrane</location>
        <topology evidence="2">Multi-pass membrane protein</topology>
    </subcellularLocation>
</comment>
<keyword evidence="9 17" id="KW-0418">Kinase</keyword>
<evidence type="ECO:0000313" key="17">
    <source>
        <dbReference type="EMBL" id="MBD3919338.1"/>
    </source>
</evidence>
<keyword evidence="18" id="KW-1185">Reference proteome</keyword>
<protein>
    <recommendedName>
        <fullName evidence="3">histidine kinase</fullName>
        <ecNumber evidence="3">2.7.13.3</ecNumber>
    </recommendedName>
</protein>
<name>A0ABR8MTX2_9BACL</name>
<keyword evidence="8" id="KW-0547">Nucleotide-binding</keyword>
<feature type="domain" description="HAMP" evidence="16">
    <location>
        <begin position="199"/>
        <end position="251"/>
    </location>
</feature>
<dbReference type="InterPro" id="IPR003661">
    <property type="entry name" value="HisK_dim/P_dom"/>
</dbReference>
<dbReference type="Pfam" id="PF02518">
    <property type="entry name" value="HATPase_c"/>
    <property type="match status" value="1"/>
</dbReference>
<dbReference type="PANTHER" id="PTHR45528:SF1">
    <property type="entry name" value="SENSOR HISTIDINE KINASE CPXA"/>
    <property type="match status" value="1"/>
</dbReference>
<evidence type="ECO:0000256" key="11">
    <source>
        <dbReference type="ARBA" id="ARBA00022989"/>
    </source>
</evidence>
<evidence type="ECO:0000256" key="5">
    <source>
        <dbReference type="ARBA" id="ARBA00022553"/>
    </source>
</evidence>
<sequence>MSIRMKLLLSYAAMLVIPLISMILLSLLMVVFFRGDLQNMKGLYETTEQRFDRENTEHIIKEVSRSVKRQPELLLDRSYLEEITAELRDEDAGIAVRIGDAIIYESGSIEKASDLTAALPPYAKKDDYSLYPLMKVDNASYSLVQFDFSYRNNEQGTLFVISKVDPLTFYIRKYLPTLFIALICVLVLTHVLLTAYMSKKIIRPLRSLRDAARQIKEGNLDFQLQIGSKDEIGQLGIAFEEMRSRLQHSLQLQAQYEANRKELIASISHDLRTPLTAIQGYVDGIMDGVADTPEKSRKYMQTIAGKAEEMDHLIQELFLYSKLDLNRQPYHFERVKLLPLLEDWSEELQFELEKRGIAFDSDIRLDTDAVVMLDMDHFKRVLNNIIQNSVRYMDKPVPQIRFLAYSRAGKALLEITDNGIGIDPHALEHIFERFYRADESRNAHTGGSGLGLAIAKQIMEGHGGTIAATSRLTEGTVIKLSLPITIDEGMMDDEEGSAH</sequence>
<dbReference type="Pfam" id="PF00512">
    <property type="entry name" value="HisKA"/>
    <property type="match status" value="1"/>
</dbReference>
<dbReference type="Proteomes" id="UP000609346">
    <property type="component" value="Unassembled WGS sequence"/>
</dbReference>
<dbReference type="InterPro" id="IPR003660">
    <property type="entry name" value="HAMP_dom"/>
</dbReference>
<evidence type="ECO:0000259" key="15">
    <source>
        <dbReference type="PROSITE" id="PS50109"/>
    </source>
</evidence>
<feature type="transmembrane region" description="Helical" evidence="14">
    <location>
        <begin position="174"/>
        <end position="196"/>
    </location>
</feature>
<evidence type="ECO:0000256" key="14">
    <source>
        <dbReference type="SAM" id="Phobius"/>
    </source>
</evidence>
<dbReference type="InterPro" id="IPR003594">
    <property type="entry name" value="HATPase_dom"/>
</dbReference>
<keyword evidence="13 14" id="KW-0472">Membrane</keyword>
<evidence type="ECO:0000256" key="4">
    <source>
        <dbReference type="ARBA" id="ARBA00022475"/>
    </source>
</evidence>
<evidence type="ECO:0000313" key="18">
    <source>
        <dbReference type="Proteomes" id="UP000609346"/>
    </source>
</evidence>
<dbReference type="SUPFAM" id="SSF158472">
    <property type="entry name" value="HAMP domain-like"/>
    <property type="match status" value="1"/>
</dbReference>